<dbReference type="EMBL" id="CCNB01000017">
    <property type="protein sequence ID" value="CDX39023.1"/>
    <property type="molecule type" value="Genomic_DNA"/>
</dbReference>
<dbReference type="AlphaFoldDB" id="A0A090F5I7"/>
<gene>
    <name evidence="1" type="ORF">MPLDJ20_240086</name>
</gene>
<name>A0A090F5I7_MESPL</name>
<dbReference type="Proteomes" id="UP000046373">
    <property type="component" value="Unassembled WGS sequence"/>
</dbReference>
<reference evidence="1 2" key="1">
    <citation type="submission" date="2014-08" db="EMBL/GenBank/DDBJ databases">
        <authorList>
            <person name="Moulin Lionel"/>
        </authorList>
    </citation>
    <scope>NUCLEOTIDE SEQUENCE [LARGE SCALE GENOMIC DNA]</scope>
</reference>
<proteinExistence type="predicted"/>
<sequence length="155" mass="16928">MGESRHVTSLLLHHALQRMLILSGEIHDLGHFGLGHLECVDAALAHSMIVNMKHDARGGFAVLLEKPFQDVNDELHRSVIVVQDEDPVQAGLLGLGFGARDDSGAATGIVAVSVTLHSHHVHRGSQTDRHVVQPFRILMRVQHVGSRWTILSPSV</sequence>
<accession>A0A090F5I7</accession>
<evidence type="ECO:0000313" key="1">
    <source>
        <dbReference type="EMBL" id="CDX39023.1"/>
    </source>
</evidence>
<organism evidence="1 2">
    <name type="scientific">Mesorhizobium plurifarium</name>
    <dbReference type="NCBI Taxonomy" id="69974"/>
    <lineage>
        <taxon>Bacteria</taxon>
        <taxon>Pseudomonadati</taxon>
        <taxon>Pseudomonadota</taxon>
        <taxon>Alphaproteobacteria</taxon>
        <taxon>Hyphomicrobiales</taxon>
        <taxon>Phyllobacteriaceae</taxon>
        <taxon>Mesorhizobium</taxon>
    </lineage>
</organism>
<protein>
    <submittedName>
        <fullName evidence="1">Uncharacterized protein</fullName>
    </submittedName>
</protein>
<evidence type="ECO:0000313" key="2">
    <source>
        <dbReference type="Proteomes" id="UP000046373"/>
    </source>
</evidence>